<dbReference type="InterPro" id="IPR025633">
    <property type="entry name" value="DUF4291"/>
</dbReference>
<dbReference type="PANTHER" id="PTHR38567:SF1">
    <property type="entry name" value="DUF4291 DOMAIN-CONTAINING PROTEIN"/>
    <property type="match status" value="1"/>
</dbReference>
<keyword evidence="2" id="KW-1185">Reference proteome</keyword>
<evidence type="ECO:0000313" key="1">
    <source>
        <dbReference type="EMBL" id="MCV2884717.1"/>
    </source>
</evidence>
<accession>A0ABT3A808</accession>
<evidence type="ECO:0000313" key="2">
    <source>
        <dbReference type="Proteomes" id="UP001652504"/>
    </source>
</evidence>
<dbReference type="PANTHER" id="PTHR38567">
    <property type="entry name" value="DUF4291 DOMAIN-CONTAINING PROTEIN"/>
    <property type="match status" value="1"/>
</dbReference>
<organism evidence="1 2">
    <name type="scientific">Fluctibacter corallii</name>
    <dbReference type="NCBI Taxonomy" id="2984329"/>
    <lineage>
        <taxon>Bacteria</taxon>
        <taxon>Pseudomonadati</taxon>
        <taxon>Pseudomonadota</taxon>
        <taxon>Gammaproteobacteria</taxon>
        <taxon>Alteromonadales</taxon>
        <taxon>Alteromonadaceae</taxon>
        <taxon>Fluctibacter</taxon>
    </lineage>
</organism>
<dbReference type="EMBL" id="JAOWKX010000003">
    <property type="protein sequence ID" value="MCV2884717.1"/>
    <property type="molecule type" value="Genomic_DNA"/>
</dbReference>
<proteinExistence type="predicted"/>
<dbReference type="Pfam" id="PF14124">
    <property type="entry name" value="DUF4291"/>
    <property type="match status" value="1"/>
</dbReference>
<comment type="caution">
    <text evidence="1">The sequence shown here is derived from an EMBL/GenBank/DDBJ whole genome shotgun (WGS) entry which is preliminary data.</text>
</comment>
<sequence length="201" mass="23156">MIPEKQIRAVYTDSTIRVYQAYNDAIANAALDKGTFVAPPFKLERMTWVKPSFLWMMYRSGWGQKDCGQNRILAIDITREGFEWALENSVLSGKAKEFEDKEAWLEIKRTTPVRIQWDPERDINLNPLNHRAIQIGLSNQAVQQYINEWIVNISDVTEFSTQLKALVDKNQIDKARALLPVEKPYIVSKELAEHIGMLTTS</sequence>
<gene>
    <name evidence="1" type="ORF">OE749_08415</name>
</gene>
<reference evidence="1 2" key="1">
    <citation type="submission" date="2022-10" db="EMBL/GenBank/DDBJ databases">
        <title>Aestuariibacter sp. AA17 isolated from Montipora capitata coral fragment.</title>
        <authorList>
            <person name="Emsley S.A."/>
            <person name="Pfannmuller K.M."/>
            <person name="Loughran R.M."/>
            <person name="Shlafstein M."/>
            <person name="Papke E."/>
            <person name="Saw J.H."/>
            <person name="Ushijima B."/>
            <person name="Videau P."/>
        </authorList>
    </citation>
    <scope>NUCLEOTIDE SEQUENCE [LARGE SCALE GENOMIC DNA]</scope>
    <source>
        <strain evidence="1 2">AA17</strain>
    </source>
</reference>
<dbReference type="Proteomes" id="UP001652504">
    <property type="component" value="Unassembled WGS sequence"/>
</dbReference>
<dbReference type="RefSeq" id="WP_263711993.1">
    <property type="nucleotide sequence ID" value="NZ_JAOWKX010000003.1"/>
</dbReference>
<protein>
    <submittedName>
        <fullName evidence="1">DUF4291 domain-containing protein</fullName>
    </submittedName>
</protein>
<name>A0ABT3A808_9ALTE</name>